<name>A0A437PM50_9BACT</name>
<dbReference type="Proteomes" id="UP000282832">
    <property type="component" value="Unassembled WGS sequence"/>
</dbReference>
<sequence length="119" mass="13358">MRFLPNIPTYLAAFMYLFSSFMFFFPMMEMPAMTGNQAVFMNLFTTTGYMAVVKIFEIIGAVLLLVPSKRALGSLILAPIAVNIVLFELIIAHQPSAGIVMLILQAIILYQERSKINVF</sequence>
<dbReference type="AlphaFoldDB" id="A0A437PM50"/>
<evidence type="ECO:0000313" key="3">
    <source>
        <dbReference type="Proteomes" id="UP000282832"/>
    </source>
</evidence>
<reference evidence="2 3" key="1">
    <citation type="submission" date="2019-01" db="EMBL/GenBank/DDBJ databases">
        <authorList>
            <person name="Chen W.-M."/>
        </authorList>
    </citation>
    <scope>NUCLEOTIDE SEQUENCE [LARGE SCALE GENOMIC DNA]</scope>
    <source>
        <strain evidence="2 3">FSY-15</strain>
    </source>
</reference>
<accession>A0A437PM50</accession>
<dbReference type="RefSeq" id="WP_127805553.1">
    <property type="nucleotide sequence ID" value="NZ_SACY01000006.1"/>
</dbReference>
<feature type="transmembrane region" description="Helical" evidence="1">
    <location>
        <begin position="48"/>
        <end position="66"/>
    </location>
</feature>
<organism evidence="2 3">
    <name type="scientific">Sandaracinomonas limnophila</name>
    <dbReference type="NCBI Taxonomy" id="1862386"/>
    <lineage>
        <taxon>Bacteria</taxon>
        <taxon>Pseudomonadati</taxon>
        <taxon>Bacteroidota</taxon>
        <taxon>Cytophagia</taxon>
        <taxon>Cytophagales</taxon>
        <taxon>Flectobacillaceae</taxon>
        <taxon>Sandaracinomonas</taxon>
    </lineage>
</organism>
<feature type="transmembrane region" description="Helical" evidence="1">
    <location>
        <begin position="73"/>
        <end position="91"/>
    </location>
</feature>
<protein>
    <recommendedName>
        <fullName evidence="4">DoxX family protein</fullName>
    </recommendedName>
</protein>
<gene>
    <name evidence="2" type="ORF">EOJ36_11585</name>
</gene>
<proteinExistence type="predicted"/>
<comment type="caution">
    <text evidence="2">The sequence shown here is derived from an EMBL/GenBank/DDBJ whole genome shotgun (WGS) entry which is preliminary data.</text>
</comment>
<evidence type="ECO:0000256" key="1">
    <source>
        <dbReference type="SAM" id="Phobius"/>
    </source>
</evidence>
<keyword evidence="3" id="KW-1185">Reference proteome</keyword>
<evidence type="ECO:0000313" key="2">
    <source>
        <dbReference type="EMBL" id="RVU23366.1"/>
    </source>
</evidence>
<dbReference type="EMBL" id="SACY01000006">
    <property type="protein sequence ID" value="RVU23366.1"/>
    <property type="molecule type" value="Genomic_DNA"/>
</dbReference>
<keyword evidence="1" id="KW-0472">Membrane</keyword>
<dbReference type="OrthoDB" id="8161897at2"/>
<feature type="transmembrane region" description="Helical" evidence="1">
    <location>
        <begin position="7"/>
        <end position="28"/>
    </location>
</feature>
<evidence type="ECO:0008006" key="4">
    <source>
        <dbReference type="Google" id="ProtNLM"/>
    </source>
</evidence>
<keyword evidence="1" id="KW-0812">Transmembrane</keyword>
<keyword evidence="1" id="KW-1133">Transmembrane helix</keyword>